<dbReference type="Proteomes" id="UP001482620">
    <property type="component" value="Unassembled WGS sequence"/>
</dbReference>
<dbReference type="PANTHER" id="PTHR36754">
    <property type="entry name" value="E3 UBIQUITIN-PROTEIN LIGASE TRIM37"/>
    <property type="match status" value="1"/>
</dbReference>
<name>A0ABV0TFX7_9TELE</name>
<dbReference type="PANTHER" id="PTHR36754:SF2">
    <property type="entry name" value="E3 UBIQUITIN-PROTEIN LIGASE TRIM37"/>
    <property type="match status" value="1"/>
</dbReference>
<reference evidence="1 2" key="1">
    <citation type="submission" date="2021-06" db="EMBL/GenBank/DDBJ databases">
        <authorList>
            <person name="Palmer J.M."/>
        </authorList>
    </citation>
    <scope>NUCLEOTIDE SEQUENCE [LARGE SCALE GENOMIC DNA]</scope>
    <source>
        <strain evidence="2">if_2019</strain>
        <tissue evidence="1">Muscle</tissue>
    </source>
</reference>
<gene>
    <name evidence="1" type="ORF">ILYODFUR_038938</name>
</gene>
<evidence type="ECO:0000313" key="2">
    <source>
        <dbReference type="Proteomes" id="UP001482620"/>
    </source>
</evidence>
<evidence type="ECO:0000313" key="1">
    <source>
        <dbReference type="EMBL" id="MEQ2231374.1"/>
    </source>
</evidence>
<dbReference type="EMBL" id="JAHRIQ010033740">
    <property type="protein sequence ID" value="MEQ2231374.1"/>
    <property type="molecule type" value="Genomic_DNA"/>
</dbReference>
<accession>A0ABV0TFX7</accession>
<proteinExistence type="predicted"/>
<sequence length="119" mass="13771">MWTVDCLIEQIHNRNLTGLSTHNFRFIFEWFRSMTFVFACVCVEQLHSCSKSELISKSPEILLMFQQVHRKPMQSFVTTPVPPDFTSELVPAYDSSTFVLVNFSLGSKQFTDRLNEGVE</sequence>
<protein>
    <submittedName>
        <fullName evidence="1">Uncharacterized protein</fullName>
    </submittedName>
</protein>
<keyword evidence="2" id="KW-1185">Reference proteome</keyword>
<dbReference type="InterPro" id="IPR053003">
    <property type="entry name" value="TRIM_RBCC_E3_ubiq-ligases"/>
</dbReference>
<comment type="caution">
    <text evidence="1">The sequence shown here is derived from an EMBL/GenBank/DDBJ whole genome shotgun (WGS) entry which is preliminary data.</text>
</comment>
<organism evidence="1 2">
    <name type="scientific">Ilyodon furcidens</name>
    <name type="common">goldbreast splitfin</name>
    <dbReference type="NCBI Taxonomy" id="33524"/>
    <lineage>
        <taxon>Eukaryota</taxon>
        <taxon>Metazoa</taxon>
        <taxon>Chordata</taxon>
        <taxon>Craniata</taxon>
        <taxon>Vertebrata</taxon>
        <taxon>Euteleostomi</taxon>
        <taxon>Actinopterygii</taxon>
        <taxon>Neopterygii</taxon>
        <taxon>Teleostei</taxon>
        <taxon>Neoteleostei</taxon>
        <taxon>Acanthomorphata</taxon>
        <taxon>Ovalentaria</taxon>
        <taxon>Atherinomorphae</taxon>
        <taxon>Cyprinodontiformes</taxon>
        <taxon>Goodeidae</taxon>
        <taxon>Ilyodon</taxon>
    </lineage>
</organism>